<dbReference type="Proteomes" id="UP000059113">
    <property type="component" value="Chromosome"/>
</dbReference>
<keyword evidence="2" id="KW-1185">Reference proteome</keyword>
<dbReference type="EMBL" id="CP011310">
    <property type="protein sequence ID" value="ANC50446.1"/>
    <property type="molecule type" value="Genomic_DNA"/>
</dbReference>
<accession>A0A168M220</accession>
<evidence type="ECO:0000313" key="2">
    <source>
        <dbReference type="Proteomes" id="UP000059113"/>
    </source>
</evidence>
<name>A0A168M220_9SPHN</name>
<dbReference type="STRING" id="1648404.CP97_14760"/>
<gene>
    <name evidence="1" type="ORF">CP97_14760</name>
</gene>
<organism evidence="1 2">
    <name type="scientific">Aurantiacibacter atlanticus</name>
    <dbReference type="NCBI Taxonomy" id="1648404"/>
    <lineage>
        <taxon>Bacteria</taxon>
        <taxon>Pseudomonadati</taxon>
        <taxon>Pseudomonadota</taxon>
        <taxon>Alphaproteobacteria</taxon>
        <taxon>Sphingomonadales</taxon>
        <taxon>Erythrobacteraceae</taxon>
        <taxon>Aurantiacibacter</taxon>
    </lineage>
</organism>
<reference evidence="1 2" key="1">
    <citation type="journal article" date="2015" name="Int. J. Syst. Evol. Microbiol.">
        <title>Erythrobacter atlanticus sp. nov., a bacterium from ocean sediment able to degrade polycyclic aromatic hydrocarbons.</title>
        <authorList>
            <person name="Zhuang L."/>
            <person name="Liu Y."/>
            <person name="Wang L."/>
            <person name="Wang W."/>
            <person name="Shao Z."/>
        </authorList>
    </citation>
    <scope>NUCLEOTIDE SEQUENCE [LARGE SCALE GENOMIC DNA]</scope>
    <source>
        <strain evidence="2">s21-N3</strain>
    </source>
</reference>
<reference evidence="2" key="2">
    <citation type="submission" date="2015-04" db="EMBL/GenBank/DDBJ databases">
        <title>The complete genome sequence of Erythrobacter sp. s21-N3.</title>
        <authorList>
            <person name="Zhuang L."/>
            <person name="Liu Y."/>
            <person name="Shao Z."/>
        </authorList>
    </citation>
    <scope>NUCLEOTIDE SEQUENCE [LARGE SCALE GENOMIC DNA]</scope>
    <source>
        <strain evidence="2">s21-N3</strain>
    </source>
</reference>
<dbReference type="KEGG" id="ery:CP97_14760"/>
<evidence type="ECO:0000313" key="1">
    <source>
        <dbReference type="EMBL" id="ANC50446.1"/>
    </source>
</evidence>
<protein>
    <submittedName>
        <fullName evidence="1">Uncharacterized protein</fullName>
    </submittedName>
</protein>
<proteinExistence type="predicted"/>
<dbReference type="AlphaFoldDB" id="A0A168M220"/>
<sequence length="46" mass="5199">MQRSILAWPCGRDVTGRTDALFDFVRRLISHATLPQQGVDGFPHCE</sequence>